<dbReference type="SUPFAM" id="SSF52058">
    <property type="entry name" value="L domain-like"/>
    <property type="match status" value="1"/>
</dbReference>
<proteinExistence type="inferred from homology"/>
<feature type="region of interest" description="Disordered" evidence="9">
    <location>
        <begin position="447"/>
        <end position="477"/>
    </location>
</feature>
<evidence type="ECO:0000256" key="4">
    <source>
        <dbReference type="ARBA" id="ARBA00022737"/>
    </source>
</evidence>
<feature type="domain" description="U2A'/phosphoprotein 32 family A C-terminal" evidence="10">
    <location>
        <begin position="111"/>
        <end position="129"/>
    </location>
</feature>
<feature type="compositionally biased region" description="Basic and acidic residues" evidence="9">
    <location>
        <begin position="505"/>
        <end position="515"/>
    </location>
</feature>
<dbReference type="EnsemblMetazoa" id="XM_038209322.1">
    <property type="protein sequence ID" value="XP_038065250.1"/>
    <property type="gene ID" value="LOC119735567"/>
</dbReference>
<dbReference type="InterPro" id="IPR032675">
    <property type="entry name" value="LRR_dom_sf"/>
</dbReference>
<evidence type="ECO:0000256" key="8">
    <source>
        <dbReference type="ARBA" id="ARBA00070210"/>
    </source>
</evidence>
<dbReference type="SMART" id="SM00446">
    <property type="entry name" value="LRRcap"/>
    <property type="match status" value="1"/>
</dbReference>
<dbReference type="OrthoDB" id="676979at2759"/>
<dbReference type="FunFam" id="3.80.10.10:FF:000489">
    <property type="entry name" value="Centrosomal protein of 72 kDa"/>
    <property type="match status" value="1"/>
</dbReference>
<feature type="region of interest" description="Disordered" evidence="9">
    <location>
        <begin position="351"/>
        <end position="394"/>
    </location>
</feature>
<dbReference type="GO" id="GO:0034451">
    <property type="term" value="C:centriolar satellite"/>
    <property type="evidence" value="ECO:0007669"/>
    <property type="project" value="UniProtKB-ARBA"/>
</dbReference>
<dbReference type="InterPro" id="IPR055320">
    <property type="entry name" value="CEP72-like"/>
</dbReference>
<feature type="compositionally biased region" description="Basic and acidic residues" evidence="9">
    <location>
        <begin position="357"/>
        <end position="379"/>
    </location>
</feature>
<name>A0A914AMJ0_PATMI</name>
<accession>A0A914AMJ0</accession>
<dbReference type="Gene3D" id="3.80.10.10">
    <property type="entry name" value="Ribonuclease Inhibitor"/>
    <property type="match status" value="1"/>
</dbReference>
<comment type="similarity">
    <text evidence="7">Belongs to the CEP72 family.</text>
</comment>
<feature type="region of interest" description="Disordered" evidence="9">
    <location>
        <begin position="199"/>
        <end position="272"/>
    </location>
</feature>
<feature type="region of interest" description="Disordered" evidence="9">
    <location>
        <begin position="497"/>
        <end position="532"/>
    </location>
</feature>
<evidence type="ECO:0000313" key="11">
    <source>
        <dbReference type="EnsemblMetazoa" id="XP_038065250.1"/>
    </source>
</evidence>
<dbReference type="OMA" id="HPRAKCT"/>
<dbReference type="AlphaFoldDB" id="A0A914AMJ0"/>
<protein>
    <recommendedName>
        <fullName evidence="8">Centrosomal protein of 72 kDa</fullName>
    </recommendedName>
</protein>
<dbReference type="Pfam" id="PF14580">
    <property type="entry name" value="LRR_9"/>
    <property type="match status" value="1"/>
</dbReference>
<comment type="subcellular location">
    <subcellularLocation>
        <location evidence="1">Cytoplasm</location>
        <location evidence="1">Cytoskeleton</location>
        <location evidence="1">Microtubule organizing center</location>
        <location evidence="1">Centrosome</location>
    </subcellularLocation>
</comment>
<feature type="compositionally biased region" description="Pro residues" evidence="9">
    <location>
        <begin position="248"/>
        <end position="260"/>
    </location>
</feature>
<evidence type="ECO:0000313" key="12">
    <source>
        <dbReference type="Proteomes" id="UP000887568"/>
    </source>
</evidence>
<dbReference type="InterPro" id="IPR001611">
    <property type="entry name" value="Leu-rich_rpt"/>
</dbReference>
<keyword evidence="5" id="KW-0175">Coiled coil</keyword>
<evidence type="ECO:0000256" key="1">
    <source>
        <dbReference type="ARBA" id="ARBA00004300"/>
    </source>
</evidence>
<dbReference type="InterPro" id="IPR003603">
    <property type="entry name" value="U2A'_phosphoprotein32A_C"/>
</dbReference>
<evidence type="ECO:0000256" key="6">
    <source>
        <dbReference type="ARBA" id="ARBA00023212"/>
    </source>
</evidence>
<reference evidence="11" key="1">
    <citation type="submission" date="2022-11" db="UniProtKB">
        <authorList>
            <consortium name="EnsemblMetazoa"/>
        </authorList>
    </citation>
    <scope>IDENTIFICATION</scope>
</reference>
<dbReference type="Proteomes" id="UP000887568">
    <property type="component" value="Unplaced"/>
</dbReference>
<evidence type="ECO:0000256" key="2">
    <source>
        <dbReference type="ARBA" id="ARBA00022490"/>
    </source>
</evidence>
<dbReference type="RefSeq" id="XP_038065250.1">
    <property type="nucleotide sequence ID" value="XM_038209322.1"/>
</dbReference>
<feature type="region of interest" description="Disordered" evidence="9">
    <location>
        <begin position="295"/>
        <end position="339"/>
    </location>
</feature>
<sequence>MALTISEKWIRERVHLDPENLDDVRSLALPGTYHEKVTHLGTSLQNFCRLKHLDLSRNALQSLDGLQHLTMLEKLNIYYNNISTLKDLYQLGHNTCLQEVDLRLNPVTKNEPDYRLFMVHMLPNLRKLDDRSVRESERKAALMHFNSDQANELTEHLPVKRQTETDRVINPRVEMVANMPRKTTVLDDDDCDVLDLIARSGGDLGRPRDITGSKARASQAATHSHAERLNRESADPRPSSVVDLPSTKYPPSPSQAPAPPAAQIDGPRRPNAWDEDEAAIRNRNLEERMLGLEVSGGTDITGSPTHPAGSHPQSKERVRVQFSDSENGQDSNRDSNARYAEESQAYTAYTSRGHFTPHPDHSDQLREPEGTSSQRDHVNTHPLEGAIDTQPTPTEDSHIDLNLFLDNFLSLVDRYWNGTKSLHRHGKFQSQAHTLLSTLMNRIIASVSQPRPEIPKESSTETSKLRQALRASQDRVGNLKDELDAALADKRNLQANLEAAQRETPSGDRSTDRSGVRSGDSSQQTDRSVRSAGVLEREIEKLRMENESLRLHVKHFNQLQELATMLQESHKSLVTTNDHLLQELDETKQRHLEEVKQLHWSYSELKRTVELAPNMQSAGRHAGLGYATANGVL</sequence>
<evidence type="ECO:0000259" key="10">
    <source>
        <dbReference type="SMART" id="SM00446"/>
    </source>
</evidence>
<keyword evidence="3" id="KW-0433">Leucine-rich repeat</keyword>
<evidence type="ECO:0000256" key="3">
    <source>
        <dbReference type="ARBA" id="ARBA00022614"/>
    </source>
</evidence>
<keyword evidence="2" id="KW-0963">Cytoplasm</keyword>
<dbReference type="PROSITE" id="PS51450">
    <property type="entry name" value="LRR"/>
    <property type="match status" value="2"/>
</dbReference>
<dbReference type="GeneID" id="119735567"/>
<keyword evidence="12" id="KW-1185">Reference proteome</keyword>
<organism evidence="11 12">
    <name type="scientific">Patiria miniata</name>
    <name type="common">Bat star</name>
    <name type="synonym">Asterina miniata</name>
    <dbReference type="NCBI Taxonomy" id="46514"/>
    <lineage>
        <taxon>Eukaryota</taxon>
        <taxon>Metazoa</taxon>
        <taxon>Echinodermata</taxon>
        <taxon>Eleutherozoa</taxon>
        <taxon>Asterozoa</taxon>
        <taxon>Asteroidea</taxon>
        <taxon>Valvatacea</taxon>
        <taxon>Valvatida</taxon>
        <taxon>Asterinidae</taxon>
        <taxon>Patiria</taxon>
    </lineage>
</organism>
<dbReference type="PANTHER" id="PTHR23311:SF5">
    <property type="entry name" value="CENTROSOMAL PROTEIN OF 72 KDA"/>
    <property type="match status" value="1"/>
</dbReference>
<keyword evidence="4" id="KW-0677">Repeat</keyword>
<evidence type="ECO:0000256" key="5">
    <source>
        <dbReference type="ARBA" id="ARBA00023054"/>
    </source>
</evidence>
<evidence type="ECO:0000256" key="9">
    <source>
        <dbReference type="SAM" id="MobiDB-lite"/>
    </source>
</evidence>
<evidence type="ECO:0000256" key="7">
    <source>
        <dbReference type="ARBA" id="ARBA00061023"/>
    </source>
</evidence>
<dbReference type="PANTHER" id="PTHR23311">
    <property type="entry name" value="HEAT SHOCK REGULATED 2"/>
    <property type="match status" value="1"/>
</dbReference>
<feature type="compositionally biased region" description="Basic and acidic residues" evidence="9">
    <location>
        <begin position="224"/>
        <end position="235"/>
    </location>
</feature>
<keyword evidence="6" id="KW-0206">Cytoskeleton</keyword>